<reference evidence="9" key="1">
    <citation type="submission" date="2021-06" db="EMBL/GenBank/DDBJ databases">
        <authorList>
            <person name="Hodson N. C."/>
            <person name="Mongue J. A."/>
            <person name="Jaron S. K."/>
        </authorList>
    </citation>
    <scope>NUCLEOTIDE SEQUENCE</scope>
</reference>
<evidence type="ECO:0000259" key="7">
    <source>
        <dbReference type="PROSITE" id="PS50003"/>
    </source>
</evidence>
<dbReference type="GO" id="GO:0005737">
    <property type="term" value="C:cytoplasm"/>
    <property type="evidence" value="ECO:0007669"/>
    <property type="project" value="UniProtKB-SubCell"/>
</dbReference>
<dbReference type="AlphaFoldDB" id="A0A8J2KAK5"/>
<evidence type="ECO:0000256" key="5">
    <source>
        <dbReference type="ARBA" id="ARBA00022833"/>
    </source>
</evidence>
<feature type="domain" description="FYVE-type" evidence="8">
    <location>
        <begin position="38"/>
        <end position="97"/>
    </location>
</feature>
<dbReference type="GO" id="GO:0008270">
    <property type="term" value="F:zinc ion binding"/>
    <property type="evidence" value="ECO:0007669"/>
    <property type="project" value="UniProtKB-KW"/>
</dbReference>
<dbReference type="Pfam" id="PF00169">
    <property type="entry name" value="PH"/>
    <property type="match status" value="1"/>
</dbReference>
<dbReference type="InterPro" id="IPR001849">
    <property type="entry name" value="PH_domain"/>
</dbReference>
<dbReference type="SMART" id="SM00233">
    <property type="entry name" value="PH"/>
    <property type="match status" value="1"/>
</dbReference>
<dbReference type="SMART" id="SM00064">
    <property type="entry name" value="FYVE"/>
    <property type="match status" value="1"/>
</dbReference>
<dbReference type="InterPro" id="IPR017455">
    <property type="entry name" value="Znf_FYVE-rel"/>
</dbReference>
<evidence type="ECO:0000256" key="2">
    <source>
        <dbReference type="ARBA" id="ARBA00022490"/>
    </source>
</evidence>
<evidence type="ECO:0000256" key="1">
    <source>
        <dbReference type="ARBA" id="ARBA00004496"/>
    </source>
</evidence>
<keyword evidence="5" id="KW-0862">Zinc</keyword>
<dbReference type="InterPro" id="IPR051092">
    <property type="entry name" value="FYVE_RhoGEF_PH"/>
</dbReference>
<dbReference type="EMBL" id="CAJVCH010088324">
    <property type="protein sequence ID" value="CAG7722334.1"/>
    <property type="molecule type" value="Genomic_DNA"/>
</dbReference>
<dbReference type="PANTHER" id="PTHR12673">
    <property type="entry name" value="FACIOGENITAL DYSPLASIA PROTEIN"/>
    <property type="match status" value="1"/>
</dbReference>
<dbReference type="PROSITE" id="PS50003">
    <property type="entry name" value="PH_DOMAIN"/>
    <property type="match status" value="1"/>
</dbReference>
<comment type="caution">
    <text evidence="9">The sequence shown here is derived from an EMBL/GenBank/DDBJ whole genome shotgun (WGS) entry which is preliminary data.</text>
</comment>
<dbReference type="OrthoDB" id="245697at2759"/>
<dbReference type="PANTHER" id="PTHR12673:SF267">
    <property type="entry name" value="PROTEIN CBG10230"/>
    <property type="match status" value="1"/>
</dbReference>
<dbReference type="Proteomes" id="UP000708208">
    <property type="component" value="Unassembled WGS sequence"/>
</dbReference>
<proteinExistence type="predicted"/>
<dbReference type="Pfam" id="PF01363">
    <property type="entry name" value="FYVE"/>
    <property type="match status" value="1"/>
</dbReference>
<dbReference type="InterPro" id="IPR000306">
    <property type="entry name" value="Znf_FYVE"/>
</dbReference>
<evidence type="ECO:0000313" key="9">
    <source>
        <dbReference type="EMBL" id="CAG7722334.1"/>
    </source>
</evidence>
<keyword evidence="10" id="KW-1185">Reference proteome</keyword>
<dbReference type="GO" id="GO:0005085">
    <property type="term" value="F:guanyl-nucleotide exchange factor activity"/>
    <property type="evidence" value="ECO:0007669"/>
    <property type="project" value="TreeGrafter"/>
</dbReference>
<name>A0A8J2KAK5_9HEXA</name>
<accession>A0A8J2KAK5</accession>
<evidence type="ECO:0000256" key="6">
    <source>
        <dbReference type="PROSITE-ProRule" id="PRU00091"/>
    </source>
</evidence>
<evidence type="ECO:0000259" key="8">
    <source>
        <dbReference type="PROSITE" id="PS50178"/>
    </source>
</evidence>
<dbReference type="PROSITE" id="PS50178">
    <property type="entry name" value="ZF_FYVE"/>
    <property type="match status" value="1"/>
</dbReference>
<keyword evidence="3" id="KW-0479">Metal-binding</keyword>
<comment type="subcellular location">
    <subcellularLocation>
        <location evidence="1">Cytoplasm</location>
    </subcellularLocation>
</comment>
<evidence type="ECO:0000256" key="4">
    <source>
        <dbReference type="ARBA" id="ARBA00022771"/>
    </source>
</evidence>
<evidence type="ECO:0000256" key="3">
    <source>
        <dbReference type="ARBA" id="ARBA00022723"/>
    </source>
</evidence>
<keyword evidence="4 6" id="KW-0863">Zinc-finger</keyword>
<organism evidence="9 10">
    <name type="scientific">Allacma fusca</name>
    <dbReference type="NCBI Taxonomy" id="39272"/>
    <lineage>
        <taxon>Eukaryota</taxon>
        <taxon>Metazoa</taxon>
        <taxon>Ecdysozoa</taxon>
        <taxon>Arthropoda</taxon>
        <taxon>Hexapoda</taxon>
        <taxon>Collembola</taxon>
        <taxon>Symphypleona</taxon>
        <taxon>Sminthuridae</taxon>
        <taxon>Allacma</taxon>
    </lineage>
</organism>
<protein>
    <submittedName>
        <fullName evidence="9">Uncharacterized protein</fullName>
    </submittedName>
</protein>
<keyword evidence="2" id="KW-0963">Cytoplasm</keyword>
<evidence type="ECO:0000313" key="10">
    <source>
        <dbReference type="Proteomes" id="UP000708208"/>
    </source>
</evidence>
<gene>
    <name evidence="9" type="ORF">AFUS01_LOCUS11476</name>
</gene>
<feature type="domain" description="PH" evidence="7">
    <location>
        <begin position="152"/>
        <end position="248"/>
    </location>
</feature>
<sequence length="253" mass="29195">MSNTINTYNKRRPSFVSSLDCAQKQYQLGKQAPIWIQDSRVSMCQACATEFSMTFRRHHCRSCGKVVCRHCSANEAPLQYLEYETGRVCDSCYEVILNDFEVNYEDKESKTFYQIRQKFKKFNIGMPPPRKHYKSKRTVRLPSKIDEDNNTTAKVCSHLQWKEKKVWRRNWFVLVDCVLYIFAASDDVAAIKTLPVLGYTVEAGGSDDDSDKEISFKLRHQGTGVISFQAESSRTAEKWIDALNEAIRLKAAE</sequence>